<proteinExistence type="inferred from homology"/>
<keyword evidence="3" id="KW-0812">Transmembrane</keyword>
<dbReference type="InterPro" id="IPR029058">
    <property type="entry name" value="AB_hydrolase_fold"/>
</dbReference>
<dbReference type="GO" id="GO:0016787">
    <property type="term" value="F:hydrolase activity"/>
    <property type="evidence" value="ECO:0007669"/>
    <property type="project" value="UniProtKB-KW"/>
</dbReference>
<gene>
    <name evidence="6" type="ORF">BCV70DRAFT_164942</name>
</gene>
<dbReference type="Pfam" id="PF08386">
    <property type="entry name" value="Abhydrolase_4"/>
    <property type="match status" value="1"/>
</dbReference>
<evidence type="ECO:0000256" key="1">
    <source>
        <dbReference type="ARBA" id="ARBA00010088"/>
    </source>
</evidence>
<sequence>MPLSDEKQFVNAHYHAIDANLPRATLDGPLADSDGDQRRRRTKKVPMHRWVAVLAFTIVYYVCLRRADILERFLGDRSDRNGHHHHHHHHHPHNHAISGLKPLHQTHFADAARGEIVWHDCGDKDTYPAPLKCGRMKAPLDYANEQGDGRNAEISIIFYPAGGDANPTPKEEVLGTLITNPGGPGGSGVGFMTRKVPERNNTVLAAKFDTIFDGRYNIASFDPRGVGRTFPRIDCWNATEKSYISRIENDAMGILYSHPGGEDAEIGARIASNQLLTDLCHTNPYTAEMVKFVGTTAVARDMQLLHRALGDDKLTYWGFSYGTVLGSTFADRHPDDVHRLAIDGVVDVPNYMQGLWSDNLKDTDGDFFGFFDECVKAGPEACKFSSQATSAKKLQHKYMELLESLKLYPRPVVDADVPQLLTFTKLLEATFTILYKPANWPKFADQLNDIMNGNATAFINAYGDPVYRKPDVPESEEANIAIACGDALLESTDEPISIAKAKKFIGSLEKDSGLFGQMFSDHGLHCLHSWKPRSTQRHYGDFTSKTSFPILALGNEFDPVTPGRYADKMADLFPNAVSVQRKGYGHCTLSQPSKCIEKILHDYFVDGVVPKKGINCDVDGSPFPAPGKNASSLGVQDTRQMEISRAFADIHDAVLEINTRRRL</sequence>
<dbReference type="InParanoid" id="A0A317XMT1"/>
<keyword evidence="3" id="KW-1133">Transmembrane helix</keyword>
<dbReference type="InterPro" id="IPR051601">
    <property type="entry name" value="Serine_prot/Carboxylest_S33"/>
</dbReference>
<feature type="domain" description="Peptidase S33 tripeptidyl aminopeptidase-like C-terminal" evidence="5">
    <location>
        <begin position="515"/>
        <end position="616"/>
    </location>
</feature>
<evidence type="ECO:0000259" key="5">
    <source>
        <dbReference type="Pfam" id="PF08386"/>
    </source>
</evidence>
<evidence type="ECO:0000256" key="3">
    <source>
        <dbReference type="SAM" id="Phobius"/>
    </source>
</evidence>
<dbReference type="InterPro" id="IPR013595">
    <property type="entry name" value="Pept_S33_TAP-like_C"/>
</dbReference>
<dbReference type="InterPro" id="IPR000073">
    <property type="entry name" value="AB_hydrolase_1"/>
</dbReference>
<dbReference type="Pfam" id="PF00561">
    <property type="entry name" value="Abhydrolase_1"/>
    <property type="match status" value="1"/>
</dbReference>
<evidence type="ECO:0000313" key="7">
    <source>
        <dbReference type="Proteomes" id="UP000246740"/>
    </source>
</evidence>
<dbReference type="OrthoDB" id="425534at2759"/>
<dbReference type="SUPFAM" id="SSF53474">
    <property type="entry name" value="alpha/beta-Hydrolases"/>
    <property type="match status" value="1"/>
</dbReference>
<keyword evidence="7" id="KW-1185">Reference proteome</keyword>
<feature type="domain" description="AB hydrolase-1" evidence="4">
    <location>
        <begin position="177"/>
        <end position="375"/>
    </location>
</feature>
<dbReference type="Gene3D" id="3.40.50.1820">
    <property type="entry name" value="alpha/beta hydrolase"/>
    <property type="match status" value="1"/>
</dbReference>
<dbReference type="EMBL" id="KZ819198">
    <property type="protein sequence ID" value="PWY98630.1"/>
    <property type="molecule type" value="Genomic_DNA"/>
</dbReference>
<evidence type="ECO:0000313" key="6">
    <source>
        <dbReference type="EMBL" id="PWY98630.1"/>
    </source>
</evidence>
<accession>A0A317XMT1</accession>
<organism evidence="6 7">
    <name type="scientific">Testicularia cyperi</name>
    <dbReference type="NCBI Taxonomy" id="1882483"/>
    <lineage>
        <taxon>Eukaryota</taxon>
        <taxon>Fungi</taxon>
        <taxon>Dikarya</taxon>
        <taxon>Basidiomycota</taxon>
        <taxon>Ustilaginomycotina</taxon>
        <taxon>Ustilaginomycetes</taxon>
        <taxon>Ustilaginales</taxon>
        <taxon>Anthracoideaceae</taxon>
        <taxon>Testicularia</taxon>
    </lineage>
</organism>
<dbReference type="STRING" id="1882483.A0A317XMT1"/>
<evidence type="ECO:0000256" key="2">
    <source>
        <dbReference type="ARBA" id="ARBA00022801"/>
    </source>
</evidence>
<dbReference type="Proteomes" id="UP000246740">
    <property type="component" value="Unassembled WGS sequence"/>
</dbReference>
<reference evidence="6 7" key="1">
    <citation type="journal article" date="2018" name="Mol. Biol. Evol.">
        <title>Broad Genomic Sampling Reveals a Smut Pathogenic Ancestry of the Fungal Clade Ustilaginomycotina.</title>
        <authorList>
            <person name="Kijpornyongpan T."/>
            <person name="Mondo S.J."/>
            <person name="Barry K."/>
            <person name="Sandor L."/>
            <person name="Lee J."/>
            <person name="Lipzen A."/>
            <person name="Pangilinan J."/>
            <person name="LaButti K."/>
            <person name="Hainaut M."/>
            <person name="Henrissat B."/>
            <person name="Grigoriev I.V."/>
            <person name="Spatafora J.W."/>
            <person name="Aime M.C."/>
        </authorList>
    </citation>
    <scope>NUCLEOTIDE SEQUENCE [LARGE SCALE GENOMIC DNA]</scope>
    <source>
        <strain evidence="6 7">MCA 3645</strain>
    </source>
</reference>
<protein>
    <submittedName>
        <fullName evidence="6">Alpha/beta-hydrolase</fullName>
    </submittedName>
</protein>
<name>A0A317XMT1_9BASI</name>
<comment type="similarity">
    <text evidence="1">Belongs to the peptidase S33 family.</text>
</comment>
<evidence type="ECO:0000259" key="4">
    <source>
        <dbReference type="Pfam" id="PF00561"/>
    </source>
</evidence>
<dbReference type="PANTHER" id="PTHR43248:SF25">
    <property type="entry name" value="AB HYDROLASE-1 DOMAIN-CONTAINING PROTEIN-RELATED"/>
    <property type="match status" value="1"/>
</dbReference>
<dbReference type="PANTHER" id="PTHR43248">
    <property type="entry name" value="2-SUCCINYL-6-HYDROXY-2,4-CYCLOHEXADIENE-1-CARBOXYLATE SYNTHASE"/>
    <property type="match status" value="1"/>
</dbReference>
<dbReference type="AlphaFoldDB" id="A0A317XMT1"/>
<keyword evidence="2 6" id="KW-0378">Hydrolase</keyword>
<keyword evidence="3" id="KW-0472">Membrane</keyword>
<feature type="transmembrane region" description="Helical" evidence="3">
    <location>
        <begin position="47"/>
        <end position="62"/>
    </location>
</feature>